<gene>
    <name evidence="2" type="ORF">NCR95_06775</name>
</gene>
<keyword evidence="1" id="KW-0472">Membrane</keyword>
<dbReference type="Proteomes" id="UP001057522">
    <property type="component" value="Unassembled WGS sequence"/>
</dbReference>
<feature type="transmembrane region" description="Helical" evidence="1">
    <location>
        <begin position="103"/>
        <end position="124"/>
    </location>
</feature>
<keyword evidence="1" id="KW-1133">Transmembrane helix</keyword>
<keyword evidence="1" id="KW-0812">Transmembrane</keyword>
<evidence type="ECO:0000313" key="3">
    <source>
        <dbReference type="Proteomes" id="UP001057522"/>
    </source>
</evidence>
<dbReference type="RefSeq" id="WP_250604691.1">
    <property type="nucleotide sequence ID" value="NZ_JAMOKX010000005.1"/>
</dbReference>
<feature type="transmembrane region" description="Helical" evidence="1">
    <location>
        <begin position="154"/>
        <end position="171"/>
    </location>
</feature>
<accession>A0ABT0TVA3</accession>
<evidence type="ECO:0000313" key="2">
    <source>
        <dbReference type="EMBL" id="MCL9819863.1"/>
    </source>
</evidence>
<organism evidence="2 3">
    <name type="scientific">Helicobacter colisuis</name>
    <dbReference type="NCBI Taxonomy" id="2949739"/>
    <lineage>
        <taxon>Bacteria</taxon>
        <taxon>Pseudomonadati</taxon>
        <taxon>Campylobacterota</taxon>
        <taxon>Epsilonproteobacteria</taxon>
        <taxon>Campylobacterales</taxon>
        <taxon>Helicobacteraceae</taxon>
        <taxon>Helicobacter</taxon>
    </lineage>
</organism>
<sequence>MQIIIESIALFALFCLGSYGILSIENQIFYGIYFSFEALYLYTGYFAFALLFVGLWLPNPYGRLLGLLAFVAMSWHFLIFVYLDFGLNIKLILQKILAENSLILGGISFLTSIFVFCASLANLFGHFKMYFWVYLIILLALLHILTQQKILSTLHYSLLIATLCALSLKIYKHIKTPKTN</sequence>
<feature type="transmembrane region" description="Helical" evidence="1">
    <location>
        <begin position="131"/>
        <end position="148"/>
    </location>
</feature>
<dbReference type="EMBL" id="JAMOKX010000005">
    <property type="protein sequence ID" value="MCL9819863.1"/>
    <property type="molecule type" value="Genomic_DNA"/>
</dbReference>
<feature type="transmembrane region" description="Helical" evidence="1">
    <location>
        <begin position="64"/>
        <end position="83"/>
    </location>
</feature>
<keyword evidence="3" id="KW-1185">Reference proteome</keyword>
<reference evidence="2" key="1">
    <citation type="submission" date="2022-06" db="EMBL/GenBank/DDBJ databases">
        <title>Helicobacter colisuis sp. nov.</title>
        <authorList>
            <person name="Papic B."/>
            <person name="Gruntar I."/>
        </authorList>
    </citation>
    <scope>NUCLEOTIDE SEQUENCE</scope>
    <source>
        <strain evidence="2">11154-15</strain>
    </source>
</reference>
<comment type="caution">
    <text evidence="2">The sequence shown here is derived from an EMBL/GenBank/DDBJ whole genome shotgun (WGS) entry which is preliminary data.</text>
</comment>
<name>A0ABT0TVA3_9HELI</name>
<evidence type="ECO:0000256" key="1">
    <source>
        <dbReference type="SAM" id="Phobius"/>
    </source>
</evidence>
<protein>
    <submittedName>
        <fullName evidence="2">Uncharacterized protein</fullName>
    </submittedName>
</protein>
<proteinExistence type="predicted"/>
<feature type="transmembrane region" description="Helical" evidence="1">
    <location>
        <begin position="39"/>
        <end position="57"/>
    </location>
</feature>